<dbReference type="PANTHER" id="PTHR30097:SF4">
    <property type="entry name" value="SLR6042 PROTEIN"/>
    <property type="match status" value="1"/>
</dbReference>
<dbReference type="AlphaFoldDB" id="A0A6N8DK94"/>
<dbReference type="GO" id="GO:0022857">
    <property type="term" value="F:transmembrane transporter activity"/>
    <property type="evidence" value="ECO:0007669"/>
    <property type="project" value="InterPro"/>
</dbReference>
<evidence type="ECO:0000256" key="2">
    <source>
        <dbReference type="ARBA" id="ARBA00022448"/>
    </source>
</evidence>
<evidence type="ECO:0000259" key="3">
    <source>
        <dbReference type="Pfam" id="PF25973"/>
    </source>
</evidence>
<accession>A0A6N8DK94</accession>
<reference evidence="4 5" key="1">
    <citation type="submission" date="2019-11" db="EMBL/GenBank/DDBJ databases">
        <title>Whole-genome sequence of a Rhodoblastus acidophilus DSM 142.</title>
        <authorList>
            <person name="Kyndt J.A."/>
            <person name="Meyer T.E."/>
        </authorList>
    </citation>
    <scope>NUCLEOTIDE SEQUENCE [LARGE SCALE GENOMIC DNA]</scope>
    <source>
        <strain evidence="4 5">DSM 142</strain>
    </source>
</reference>
<dbReference type="NCBIfam" id="TIGR01730">
    <property type="entry name" value="RND_mfp"/>
    <property type="match status" value="1"/>
</dbReference>
<dbReference type="SUPFAM" id="SSF111369">
    <property type="entry name" value="HlyD-like secretion proteins"/>
    <property type="match status" value="1"/>
</dbReference>
<dbReference type="GO" id="GO:0030313">
    <property type="term" value="C:cell envelope"/>
    <property type="evidence" value="ECO:0007669"/>
    <property type="project" value="TreeGrafter"/>
</dbReference>
<dbReference type="GO" id="GO:0016020">
    <property type="term" value="C:membrane"/>
    <property type="evidence" value="ECO:0007669"/>
    <property type="project" value="InterPro"/>
</dbReference>
<protein>
    <submittedName>
        <fullName evidence="4">Efflux RND transporter periplasmic adaptor subunit</fullName>
    </submittedName>
</protein>
<proteinExistence type="inferred from homology"/>
<dbReference type="InterPro" id="IPR058647">
    <property type="entry name" value="BSH_CzcB-like"/>
</dbReference>
<dbReference type="GO" id="GO:0015679">
    <property type="term" value="P:plasma membrane copper ion transport"/>
    <property type="evidence" value="ECO:0007669"/>
    <property type="project" value="TreeGrafter"/>
</dbReference>
<comment type="caution">
    <text evidence="4">The sequence shown here is derived from an EMBL/GenBank/DDBJ whole genome shotgun (WGS) entry which is preliminary data.</text>
</comment>
<feature type="domain" description="CzcB-like barrel-sandwich hybrid" evidence="3">
    <location>
        <begin position="98"/>
        <end position="230"/>
    </location>
</feature>
<dbReference type="OrthoDB" id="7616937at2"/>
<dbReference type="Pfam" id="PF25973">
    <property type="entry name" value="BSH_CzcB"/>
    <property type="match status" value="1"/>
</dbReference>
<dbReference type="InterPro" id="IPR051909">
    <property type="entry name" value="MFP_Cation_Efflux"/>
</dbReference>
<evidence type="ECO:0000256" key="1">
    <source>
        <dbReference type="ARBA" id="ARBA00009477"/>
    </source>
</evidence>
<name>A0A6N8DK94_RHOAC</name>
<evidence type="ECO:0000313" key="4">
    <source>
        <dbReference type="EMBL" id="MTV30276.1"/>
    </source>
</evidence>
<evidence type="ECO:0000313" key="5">
    <source>
        <dbReference type="Proteomes" id="UP000439113"/>
    </source>
</evidence>
<dbReference type="InterPro" id="IPR006143">
    <property type="entry name" value="RND_pump_MFP"/>
</dbReference>
<dbReference type="Gene3D" id="2.40.30.170">
    <property type="match status" value="1"/>
</dbReference>
<gene>
    <name evidence="4" type="ORF">GJ654_04630</name>
</gene>
<comment type="similarity">
    <text evidence="1">Belongs to the membrane fusion protein (MFP) (TC 8.A.1) family.</text>
</comment>
<keyword evidence="2" id="KW-0813">Transport</keyword>
<dbReference type="PANTHER" id="PTHR30097">
    <property type="entry name" value="CATION EFFLUX SYSTEM PROTEIN CUSB"/>
    <property type="match status" value="1"/>
</dbReference>
<dbReference type="EMBL" id="WNKS01000003">
    <property type="protein sequence ID" value="MTV30276.1"/>
    <property type="molecule type" value="Genomic_DNA"/>
</dbReference>
<organism evidence="4 5">
    <name type="scientific">Rhodoblastus acidophilus</name>
    <name type="common">Rhodopseudomonas acidophila</name>
    <dbReference type="NCBI Taxonomy" id="1074"/>
    <lineage>
        <taxon>Bacteria</taxon>
        <taxon>Pseudomonadati</taxon>
        <taxon>Pseudomonadota</taxon>
        <taxon>Alphaproteobacteria</taxon>
        <taxon>Hyphomicrobiales</taxon>
        <taxon>Rhodoblastaceae</taxon>
        <taxon>Rhodoblastus</taxon>
    </lineage>
</organism>
<dbReference type="GO" id="GO:0060003">
    <property type="term" value="P:copper ion export"/>
    <property type="evidence" value="ECO:0007669"/>
    <property type="project" value="TreeGrafter"/>
</dbReference>
<dbReference type="Proteomes" id="UP000439113">
    <property type="component" value="Unassembled WGS sequence"/>
</dbReference>
<dbReference type="Gene3D" id="1.10.287.470">
    <property type="entry name" value="Helix hairpin bin"/>
    <property type="match status" value="1"/>
</dbReference>
<dbReference type="Gene3D" id="2.40.50.100">
    <property type="match status" value="1"/>
</dbReference>
<sequence length="381" mass="40353">MTAWAWDKPGSVLGNFIMLITDRRQGAWRLRLWLAAALAAWLGCDASLAAQEVARELTIAPEQMQQFDAGAVEVRAAKKSIVASLPATIIPPLNARIAVTAPFAGTVVKIHVLPGQSVKKGDLLVTLASRDLSETIVRQKQAEADLLTAEVLMRRQRDLFKKDLVTADRVSEAEAQVEKVRSLAQETRRLLAMGAIQQNAGGYSLTATEDGRIVEVRATPGAAVQAMEAAVLLDASDQIWVQAQLPGAMVGKVAVGDRVELPEGDSGKVISVGISLDPVTRSTTLLAEISARGALMTGQTTTISVVRPGAAREFEIAADAIAWIAGKPHVFVRGESGFAAAPITIKGRNADVATVESDALKPGQKLATNGLAQLEQMMSGN</sequence>